<organism evidence="4 5">
    <name type="scientific">Sporomusa silvacetica DSM 10669</name>
    <dbReference type="NCBI Taxonomy" id="1123289"/>
    <lineage>
        <taxon>Bacteria</taxon>
        <taxon>Bacillati</taxon>
        <taxon>Bacillota</taxon>
        <taxon>Negativicutes</taxon>
        <taxon>Selenomonadales</taxon>
        <taxon>Sporomusaceae</taxon>
        <taxon>Sporomusa</taxon>
    </lineage>
</organism>
<dbReference type="InterPro" id="IPR050624">
    <property type="entry name" value="HTH-type_Tx_Regulator"/>
</dbReference>
<proteinExistence type="predicted"/>
<name>A0ABZ3IFX6_9FIRM</name>
<keyword evidence="5" id="KW-1185">Reference proteome</keyword>
<dbReference type="PANTHER" id="PTHR43479">
    <property type="entry name" value="ACREF/ENVCD OPERON REPRESSOR-RELATED"/>
    <property type="match status" value="1"/>
</dbReference>
<gene>
    <name evidence="4" type="ORF">SPSIL_006690</name>
</gene>
<dbReference type="PANTHER" id="PTHR43479:SF11">
    <property type="entry name" value="ACREF_ENVCD OPERON REPRESSOR-RELATED"/>
    <property type="match status" value="1"/>
</dbReference>
<dbReference type="RefSeq" id="WP_094606008.1">
    <property type="nucleotide sequence ID" value="NZ_CP155573.1"/>
</dbReference>
<accession>A0ABZ3IFX6</accession>
<evidence type="ECO:0000256" key="2">
    <source>
        <dbReference type="PROSITE-ProRule" id="PRU00335"/>
    </source>
</evidence>
<reference evidence="4" key="1">
    <citation type="submission" date="2024-05" db="EMBL/GenBank/DDBJ databases">
        <title>Isolation and characterization of Sporomusa carbonis sp. nov., a carboxydotrophic hydrogenogen in the genus of Sporomusa isolated from a charcoal burning pile.</title>
        <authorList>
            <person name="Boeer T."/>
            <person name="Rosenbaum F."/>
            <person name="Eysell L."/>
            <person name="Mueller V."/>
            <person name="Daniel R."/>
            <person name="Poehlein A."/>
        </authorList>
    </citation>
    <scope>NUCLEOTIDE SEQUENCE [LARGE SCALE GENOMIC DNA]</scope>
    <source>
        <strain evidence="4">DSM 10669</strain>
    </source>
</reference>
<feature type="domain" description="HTH tetR-type" evidence="3">
    <location>
        <begin position="13"/>
        <end position="73"/>
    </location>
</feature>
<dbReference type="EMBL" id="CP155573">
    <property type="protein sequence ID" value="XFO64567.1"/>
    <property type="molecule type" value="Genomic_DNA"/>
</dbReference>
<protein>
    <recommendedName>
        <fullName evidence="3">HTH tetR-type domain-containing protein</fullName>
    </recommendedName>
</protein>
<evidence type="ECO:0000313" key="5">
    <source>
        <dbReference type="Proteomes" id="UP000216752"/>
    </source>
</evidence>
<dbReference type="Gene3D" id="1.10.357.10">
    <property type="entry name" value="Tetracycline Repressor, domain 2"/>
    <property type="match status" value="1"/>
</dbReference>
<evidence type="ECO:0000256" key="1">
    <source>
        <dbReference type="ARBA" id="ARBA00023125"/>
    </source>
</evidence>
<dbReference type="SUPFAM" id="SSF46689">
    <property type="entry name" value="Homeodomain-like"/>
    <property type="match status" value="1"/>
</dbReference>
<dbReference type="InterPro" id="IPR009057">
    <property type="entry name" value="Homeodomain-like_sf"/>
</dbReference>
<dbReference type="Pfam" id="PF00440">
    <property type="entry name" value="TetR_N"/>
    <property type="match status" value="1"/>
</dbReference>
<evidence type="ECO:0000313" key="4">
    <source>
        <dbReference type="EMBL" id="XFO64567.1"/>
    </source>
</evidence>
<dbReference type="PROSITE" id="PS50977">
    <property type="entry name" value="HTH_TETR_2"/>
    <property type="match status" value="1"/>
</dbReference>
<dbReference type="InterPro" id="IPR001647">
    <property type="entry name" value="HTH_TetR"/>
</dbReference>
<evidence type="ECO:0000259" key="3">
    <source>
        <dbReference type="PROSITE" id="PS50977"/>
    </source>
</evidence>
<sequence>MSITEAKRIELESKRREQILSVALTLFFKKGYKNTKISDIAEAANISKGLVYRYFENKAEILFSYLDFLNACLEEIRTMPSAKAAIKEFGVRFLSPPNETCYTHPLQVYVIVFAKGEINDTKYKNPVYQDFGRTFFGPIFERGIQAREFKDGNASEFGDIYWHYLLGNIMDFIQNPDRSIPSTTLDAIIALFEP</sequence>
<keyword evidence="1 2" id="KW-0238">DNA-binding</keyword>
<feature type="DNA-binding region" description="H-T-H motif" evidence="2">
    <location>
        <begin position="36"/>
        <end position="55"/>
    </location>
</feature>
<dbReference type="PRINTS" id="PR00455">
    <property type="entry name" value="HTHTETR"/>
</dbReference>
<dbReference type="Proteomes" id="UP000216752">
    <property type="component" value="Chromosome"/>
</dbReference>